<name>A0ABS5JJL0_9GAMM</name>
<sequence>MMGTVRKWGNSDGVILNAFLMREAGISRGDVVEQKAVEGGIMIFKAAKKKLTLEERLAMCDLEAPAFSEEEAWGTTLEFVGKEKL</sequence>
<dbReference type="Proteomes" id="UP000680634">
    <property type="component" value="Unassembled WGS sequence"/>
</dbReference>
<dbReference type="RefSeq" id="WP_072929516.1">
    <property type="nucleotide sequence ID" value="NZ_FQXW01000007.1"/>
</dbReference>
<gene>
    <name evidence="1" type="ORF">JK232_11590</name>
</gene>
<organism evidence="1 2">
    <name type="scientific">Nissabacter archeti</name>
    <dbReference type="NCBI Taxonomy" id="1917880"/>
    <lineage>
        <taxon>Bacteria</taxon>
        <taxon>Pseudomonadati</taxon>
        <taxon>Pseudomonadota</taxon>
        <taxon>Gammaproteobacteria</taxon>
        <taxon>Enterobacterales</taxon>
        <taxon>Yersiniaceae</taxon>
        <taxon>Nissabacter</taxon>
    </lineage>
</organism>
<evidence type="ECO:0000313" key="1">
    <source>
        <dbReference type="EMBL" id="MBS0969533.1"/>
    </source>
</evidence>
<evidence type="ECO:0000313" key="2">
    <source>
        <dbReference type="Proteomes" id="UP000680634"/>
    </source>
</evidence>
<proteinExistence type="predicted"/>
<dbReference type="PANTHER" id="PTHR40516">
    <property type="entry name" value="ANTITOXIN CHPS-RELATED"/>
    <property type="match status" value="1"/>
</dbReference>
<dbReference type="SUPFAM" id="SSF89447">
    <property type="entry name" value="AbrB/MazE/MraZ-like"/>
    <property type="match status" value="1"/>
</dbReference>
<dbReference type="PANTHER" id="PTHR40516:SF1">
    <property type="entry name" value="ANTITOXIN CHPS-RELATED"/>
    <property type="match status" value="1"/>
</dbReference>
<reference evidence="2" key="1">
    <citation type="submission" date="2023-07" db="EMBL/GenBank/DDBJ databases">
        <title>Genome-inferred correspondence between phylogeny and metabolic traits in the wild Drosophila gut microbiome.</title>
        <authorList>
            <person name="Bueno E."/>
            <person name="Blow F."/>
            <person name="Douglas A.E."/>
        </authorList>
    </citation>
    <scope>NUCLEOTIDE SEQUENCE [LARGE SCALE GENOMIC DNA]</scope>
    <source>
        <strain evidence="2">JGM97</strain>
    </source>
</reference>
<comment type="caution">
    <text evidence="1">The sequence shown here is derived from an EMBL/GenBank/DDBJ whole genome shotgun (WGS) entry which is preliminary data.</text>
</comment>
<keyword evidence="2" id="KW-1185">Reference proteome</keyword>
<dbReference type="InterPro" id="IPR039052">
    <property type="entry name" value="Antitox_PemI-like"/>
</dbReference>
<dbReference type="EMBL" id="JAERKB010000007">
    <property type="protein sequence ID" value="MBS0969533.1"/>
    <property type="molecule type" value="Genomic_DNA"/>
</dbReference>
<dbReference type="InterPro" id="IPR037914">
    <property type="entry name" value="SpoVT-AbrB_sf"/>
</dbReference>
<accession>A0ABS5JJL0</accession>
<protein>
    <submittedName>
        <fullName evidence="1">Antitoxin ChpS</fullName>
    </submittedName>
</protein>
<dbReference type="Gene3D" id="2.10.260.10">
    <property type="match status" value="1"/>
</dbReference>